<evidence type="ECO:0000313" key="2">
    <source>
        <dbReference type="EMBL" id="TWH80402.1"/>
    </source>
</evidence>
<dbReference type="OrthoDB" id="1707383at2"/>
<feature type="domain" description="Thiamine-binding protein" evidence="1">
    <location>
        <begin position="12"/>
        <end position="80"/>
    </location>
</feature>
<dbReference type="AlphaFoldDB" id="A0A562JB46"/>
<dbReference type="Gene3D" id="3.30.70.930">
    <property type="match status" value="1"/>
</dbReference>
<protein>
    <submittedName>
        <fullName evidence="2">Thiamine-binding protein</fullName>
    </submittedName>
</protein>
<dbReference type="InterPro" id="IPR029756">
    <property type="entry name" value="MTH1187/YkoF-like"/>
</dbReference>
<dbReference type="Pfam" id="PF01910">
    <property type="entry name" value="Thiamine_BP"/>
    <property type="match status" value="1"/>
</dbReference>
<proteinExistence type="predicted"/>
<dbReference type="InterPro" id="IPR002767">
    <property type="entry name" value="Thiamine_BP"/>
</dbReference>
<name>A0A562JB46_9FIRM</name>
<dbReference type="EMBL" id="VLKH01000004">
    <property type="protein sequence ID" value="TWH80402.1"/>
    <property type="molecule type" value="Genomic_DNA"/>
</dbReference>
<evidence type="ECO:0000259" key="1">
    <source>
        <dbReference type="Pfam" id="PF01910"/>
    </source>
</evidence>
<keyword evidence="3" id="KW-1185">Reference proteome</keyword>
<accession>A0A562JB46</accession>
<evidence type="ECO:0000313" key="3">
    <source>
        <dbReference type="Proteomes" id="UP000315343"/>
    </source>
</evidence>
<dbReference type="Proteomes" id="UP000315343">
    <property type="component" value="Unassembled WGS sequence"/>
</dbReference>
<comment type="caution">
    <text evidence="2">The sequence shown here is derived from an EMBL/GenBank/DDBJ whole genome shotgun (WGS) entry which is preliminary data.</text>
</comment>
<reference evidence="2 3" key="1">
    <citation type="submission" date="2019-07" db="EMBL/GenBank/DDBJ databases">
        <title>Genomic Encyclopedia of Type Strains, Phase I: the one thousand microbial genomes (KMG-I) project.</title>
        <authorList>
            <person name="Kyrpides N."/>
        </authorList>
    </citation>
    <scope>NUCLEOTIDE SEQUENCE [LARGE SCALE GENOMIC DNA]</scope>
    <source>
        <strain evidence="2 3">DSM 13558</strain>
    </source>
</reference>
<gene>
    <name evidence="2" type="ORF">LY60_01664</name>
</gene>
<organism evidence="2 3">
    <name type="scientific">Sedimentibacter saalensis</name>
    <dbReference type="NCBI Taxonomy" id="130788"/>
    <lineage>
        <taxon>Bacteria</taxon>
        <taxon>Bacillati</taxon>
        <taxon>Bacillota</taxon>
        <taxon>Tissierellia</taxon>
        <taxon>Sedimentibacter</taxon>
    </lineage>
</organism>
<dbReference type="SUPFAM" id="SSF89957">
    <property type="entry name" value="MTH1187/YkoF-like"/>
    <property type="match status" value="1"/>
</dbReference>
<sequence length="87" mass="9620">MCPLEKVASCQLTFTPIVSDNYMDDVKKVLDIINSSNLENSVGVLSTFVRGEKSKVLKLITDIYEHMDGVTKFSMDIKISNICGCGQ</sequence>
<dbReference type="RefSeq" id="WP_145082255.1">
    <property type="nucleotide sequence ID" value="NZ_DAMBUX010000003.1"/>
</dbReference>